<keyword evidence="5" id="KW-1185">Reference proteome</keyword>
<dbReference type="Pfam" id="PF13905">
    <property type="entry name" value="Thioredoxin_8"/>
    <property type="match status" value="1"/>
</dbReference>
<accession>A0A316EAR8</accession>
<dbReference type="InterPro" id="IPR012336">
    <property type="entry name" value="Thioredoxin-like_fold"/>
</dbReference>
<evidence type="ECO:0000259" key="3">
    <source>
        <dbReference type="Pfam" id="PF17127"/>
    </source>
</evidence>
<dbReference type="InterPro" id="IPR036249">
    <property type="entry name" value="Thioredoxin-like_sf"/>
</dbReference>
<dbReference type="InterPro" id="IPR025380">
    <property type="entry name" value="DUF4369"/>
</dbReference>
<dbReference type="Proteomes" id="UP000245489">
    <property type="component" value="Unassembled WGS sequence"/>
</dbReference>
<feature type="domain" description="DUF4369" evidence="2">
    <location>
        <begin position="22"/>
        <end position="113"/>
    </location>
</feature>
<feature type="domain" description="DUF5106" evidence="3">
    <location>
        <begin position="170"/>
        <end position="301"/>
    </location>
</feature>
<dbReference type="Gene3D" id="3.40.30.10">
    <property type="entry name" value="Glutaredoxin"/>
    <property type="match status" value="1"/>
</dbReference>
<gene>
    <name evidence="4" type="ORF">LV89_02251</name>
</gene>
<proteinExistence type="predicted"/>
<dbReference type="OrthoDB" id="6399635at2"/>
<evidence type="ECO:0000313" key="4">
    <source>
        <dbReference type="EMBL" id="PWK26742.1"/>
    </source>
</evidence>
<feature type="domain" description="Thioredoxin-like fold" evidence="1">
    <location>
        <begin position="334"/>
        <end position="425"/>
    </location>
</feature>
<evidence type="ECO:0000313" key="5">
    <source>
        <dbReference type="Proteomes" id="UP000245489"/>
    </source>
</evidence>
<dbReference type="AlphaFoldDB" id="A0A316EAR8"/>
<dbReference type="InterPro" id="IPR033395">
    <property type="entry name" value="DUF5106"/>
</dbReference>
<organism evidence="4 5">
    <name type="scientific">Arcicella aurantiaca</name>
    <dbReference type="NCBI Taxonomy" id="591202"/>
    <lineage>
        <taxon>Bacteria</taxon>
        <taxon>Pseudomonadati</taxon>
        <taxon>Bacteroidota</taxon>
        <taxon>Cytophagia</taxon>
        <taxon>Cytophagales</taxon>
        <taxon>Flectobacillaceae</taxon>
        <taxon>Arcicella</taxon>
    </lineage>
</organism>
<dbReference type="RefSeq" id="WP_109742986.1">
    <property type="nucleotide sequence ID" value="NZ_QGGO01000010.1"/>
</dbReference>
<dbReference type="EMBL" id="QGGO01000010">
    <property type="protein sequence ID" value="PWK26742.1"/>
    <property type="molecule type" value="Genomic_DNA"/>
</dbReference>
<evidence type="ECO:0000259" key="2">
    <source>
        <dbReference type="Pfam" id="PF14289"/>
    </source>
</evidence>
<sequence length="452" mass="52258">MKNIIALIALLFIAQTTFSQHRIELKIKGLKDSTLYLVHHYEDTFLSQDTAKIDASGLAVFKGNKKLPLGFYVVAMGRSRMFDLVINDQNFLMETDTADYTNNLKIKGSVEASLFQDFVAQANAKAKKLKGANPTQKQAIYAELEQFQKDYVQKHTGTFASNILRAGVDIEVPPMPAKPTLQDTINQSNYYFKHYWDNINLSDERMLRTPFIGKKMDTYLQNISYFEPDTIIQIADALIEKTPRKTDLRKYIVGKFAQKFIAAEIMGREEAYIHIAEKYIINDPESGWDTSSIRRNKEYVMKMKPVLLGNKISNMDMTDTLDVYTPLYGVKANYTLVMIYDPECHHCQETTKKLLDEYPKLAAKGVKVYMACGTRDKKKWLNFVKEFKTQRFINVFDSHMVTDFTNKFNTTVYPNLLFLDKDKKILANKKLDVEQYLKIISQQEDKNKKLKK</sequence>
<evidence type="ECO:0000259" key="1">
    <source>
        <dbReference type="Pfam" id="PF13905"/>
    </source>
</evidence>
<dbReference type="Pfam" id="PF17127">
    <property type="entry name" value="DUF5106"/>
    <property type="match status" value="1"/>
</dbReference>
<reference evidence="4 5" key="1">
    <citation type="submission" date="2018-05" db="EMBL/GenBank/DDBJ databases">
        <title>Genomic Encyclopedia of Archaeal and Bacterial Type Strains, Phase II (KMG-II): from individual species to whole genera.</title>
        <authorList>
            <person name="Goeker M."/>
        </authorList>
    </citation>
    <scope>NUCLEOTIDE SEQUENCE [LARGE SCALE GENOMIC DNA]</scope>
    <source>
        <strain evidence="4 5">DSM 22214</strain>
    </source>
</reference>
<dbReference type="SUPFAM" id="SSF52833">
    <property type="entry name" value="Thioredoxin-like"/>
    <property type="match status" value="1"/>
</dbReference>
<dbReference type="Pfam" id="PF14289">
    <property type="entry name" value="DUF4369"/>
    <property type="match status" value="1"/>
</dbReference>
<comment type="caution">
    <text evidence="4">The sequence shown here is derived from an EMBL/GenBank/DDBJ whole genome shotgun (WGS) entry which is preliminary data.</text>
</comment>
<name>A0A316EAR8_9BACT</name>
<protein>
    <submittedName>
        <fullName evidence="4">Uncharacterized protein DUF4369</fullName>
    </submittedName>
</protein>